<dbReference type="EMBL" id="QNGE01001118">
    <property type="protein sequence ID" value="KAA3678393.1"/>
    <property type="molecule type" value="Genomic_DNA"/>
</dbReference>
<accession>A0A5J4NS51</accession>
<keyword evidence="2" id="KW-1185">Reference proteome</keyword>
<proteinExistence type="predicted"/>
<dbReference type="AlphaFoldDB" id="A0A5J4NS51"/>
<gene>
    <name evidence="1" type="ORF">DEA37_0008940</name>
</gene>
<sequence>MSNEPTASGSVVAPGALSTTSGAGLSAVETPTPSCKFILSTRITIAVSQSPVIPSISGAIRLFAIYSKSVTSTDLKLLLTLLEPFVPEFPFDLRTILKTPPNVHKTVLTSRCYVHIGIPTCLRRVYHHHRLNSGDHITMQVNIDGIPLFGYPGTELWPILCRIVHPFTSTLFVIGSCCGRGRPDPVSEYLQPFLSEMIALRSAGVTLDDLHLTIHTDIQCVICDAPARSYVMQTKSHNGYHGCDRCVQRGAYYISRRMTFPSTSSSIRTDSSFRERRQPDHHIGTTVLLQLSLDMVSDFPLDPMHLVFLGVMKRLVHIWCLSEKRSGLCLSSSMQQAAATKLDASVSHLPIDFPRKCEHLKIQLHRLIVMKENYQEARLYERRAERESEFTSTDVTYAALPAYKKRNKRKRILSSSDSDVSQSAPPPVIHVNKLFSYSPMKQLNVVNR</sequence>
<organism evidence="1 2">
    <name type="scientific">Paragonimus westermani</name>
    <dbReference type="NCBI Taxonomy" id="34504"/>
    <lineage>
        <taxon>Eukaryota</taxon>
        <taxon>Metazoa</taxon>
        <taxon>Spiralia</taxon>
        <taxon>Lophotrochozoa</taxon>
        <taxon>Platyhelminthes</taxon>
        <taxon>Trematoda</taxon>
        <taxon>Digenea</taxon>
        <taxon>Plagiorchiida</taxon>
        <taxon>Troglotremata</taxon>
        <taxon>Troglotrematidae</taxon>
        <taxon>Paragonimus</taxon>
    </lineage>
</organism>
<evidence type="ECO:0000313" key="2">
    <source>
        <dbReference type="Proteomes" id="UP000324629"/>
    </source>
</evidence>
<name>A0A5J4NS51_9TREM</name>
<reference evidence="1 2" key="1">
    <citation type="journal article" date="2019" name="Gigascience">
        <title>Whole-genome sequence of the oriental lung fluke Paragonimus westermani.</title>
        <authorList>
            <person name="Oey H."/>
            <person name="Zakrzewski M."/>
            <person name="Narain K."/>
            <person name="Devi K.R."/>
            <person name="Agatsuma T."/>
            <person name="Nawaratna S."/>
            <person name="Gobert G.N."/>
            <person name="Jones M.K."/>
            <person name="Ragan M.A."/>
            <person name="McManus D.P."/>
            <person name="Krause L."/>
        </authorList>
    </citation>
    <scope>NUCLEOTIDE SEQUENCE [LARGE SCALE GENOMIC DNA]</scope>
    <source>
        <strain evidence="1 2">IND2009</strain>
    </source>
</reference>
<comment type="caution">
    <text evidence="1">The sequence shown here is derived from an EMBL/GenBank/DDBJ whole genome shotgun (WGS) entry which is preliminary data.</text>
</comment>
<dbReference type="PANTHER" id="PTHR33053:SF9">
    <property type="entry name" value="AGAP000105-PA"/>
    <property type="match status" value="1"/>
</dbReference>
<dbReference type="PANTHER" id="PTHR33053">
    <property type="entry name" value="PROTEIN, PUTATIVE-RELATED"/>
    <property type="match status" value="1"/>
</dbReference>
<dbReference type="Proteomes" id="UP000324629">
    <property type="component" value="Unassembled WGS sequence"/>
</dbReference>
<protein>
    <submittedName>
        <fullName evidence="1">Uncharacterized protein</fullName>
    </submittedName>
</protein>
<evidence type="ECO:0000313" key="1">
    <source>
        <dbReference type="EMBL" id="KAA3678393.1"/>
    </source>
</evidence>